<comment type="similarity">
    <text evidence="2">Belongs to the SusD family.</text>
</comment>
<evidence type="ECO:0000313" key="9">
    <source>
        <dbReference type="Proteomes" id="UP000518300"/>
    </source>
</evidence>
<dbReference type="EMBL" id="JABBJJ010000001">
    <property type="protein sequence ID" value="NMO13357.1"/>
    <property type="molecule type" value="Genomic_DNA"/>
</dbReference>
<dbReference type="SUPFAM" id="SSF48452">
    <property type="entry name" value="TPR-like"/>
    <property type="match status" value="1"/>
</dbReference>
<keyword evidence="4" id="KW-0472">Membrane</keyword>
<dbReference type="InterPro" id="IPR012944">
    <property type="entry name" value="SusD_RagB_dom"/>
</dbReference>
<evidence type="ECO:0000256" key="4">
    <source>
        <dbReference type="ARBA" id="ARBA00023136"/>
    </source>
</evidence>
<proteinExistence type="inferred from homology"/>
<gene>
    <name evidence="8" type="ORF">HG543_00510</name>
</gene>
<keyword evidence="9" id="KW-1185">Reference proteome</keyword>
<evidence type="ECO:0000259" key="7">
    <source>
        <dbReference type="Pfam" id="PF07980"/>
    </source>
</evidence>
<comment type="subcellular location">
    <subcellularLocation>
        <location evidence="1">Cell outer membrane</location>
    </subcellularLocation>
</comment>
<accession>A0A848L4H0</accession>
<evidence type="ECO:0000256" key="3">
    <source>
        <dbReference type="ARBA" id="ARBA00022729"/>
    </source>
</evidence>
<sequence length="469" mass="50222">MKMNQTKKAVVALSAAVSLGGCGSLDVGDLDNVSLDDFRNNPTPSAVYTAATGLIIGNRVGLGVQNGYVAELGVIGREAFIFDGAEPRTVEELLGPTLDPGGPAFGGNFWSAPYANIRNANTLLAAVDKVAGVTDGQKEGIRGFAKTMQALDFLVVINTRDTNGAPIAVDLPLGQLAPIESKEVVFNHIASLLDQAATHLSAQGAAFPFKLTTGFEGDPNTTADDFSTPATFLKFNRAIKARVSVYQGNYTEALTALSQSFIDSSASADEAAKAAALVSLNRGVYHTFRAASGDVDNGLLSLTIFAHPSIVTDADKQADGTTVDDRVTRKTRKLDEAATAADGKLSSDLRFTMYTSNDSPIPLIRNEELILLRAEANLGLNNFGAALDDINYIRTVSGRLPAVTGLETRDAILNELLKQKRYSLLFEGGHRWIDMRRYGKLDELPRELDPSYGPHERFPIPAQETDGRK</sequence>
<dbReference type="InterPro" id="IPR011990">
    <property type="entry name" value="TPR-like_helical_dom_sf"/>
</dbReference>
<dbReference type="AlphaFoldDB" id="A0A848L4H0"/>
<dbReference type="GO" id="GO:0009279">
    <property type="term" value="C:cell outer membrane"/>
    <property type="evidence" value="ECO:0007669"/>
    <property type="project" value="UniProtKB-SubCell"/>
</dbReference>
<dbReference type="PROSITE" id="PS51257">
    <property type="entry name" value="PROKAR_LIPOPROTEIN"/>
    <property type="match status" value="1"/>
</dbReference>
<evidence type="ECO:0000256" key="5">
    <source>
        <dbReference type="ARBA" id="ARBA00023237"/>
    </source>
</evidence>
<dbReference type="Pfam" id="PF07980">
    <property type="entry name" value="SusD_RagB"/>
    <property type="match status" value="1"/>
</dbReference>
<reference evidence="8 9" key="1">
    <citation type="submission" date="2020-04" db="EMBL/GenBank/DDBJ databases">
        <title>Draft genome of Pyxidicoccus fallax type strain.</title>
        <authorList>
            <person name="Whitworth D.E."/>
        </authorList>
    </citation>
    <scope>NUCLEOTIDE SEQUENCE [LARGE SCALE GENOMIC DNA]</scope>
    <source>
        <strain evidence="8 9">DSM 14698</strain>
    </source>
</reference>
<evidence type="ECO:0000256" key="2">
    <source>
        <dbReference type="ARBA" id="ARBA00006275"/>
    </source>
</evidence>
<dbReference type="CDD" id="cd08977">
    <property type="entry name" value="SusD"/>
    <property type="match status" value="1"/>
</dbReference>
<protein>
    <submittedName>
        <fullName evidence="8">RagB/SusD family nutrient uptake outer membrane protein</fullName>
    </submittedName>
</protein>
<dbReference type="Proteomes" id="UP000518300">
    <property type="component" value="Unassembled WGS sequence"/>
</dbReference>
<keyword evidence="3" id="KW-0732">Signal</keyword>
<feature type="compositionally biased region" description="Basic and acidic residues" evidence="6">
    <location>
        <begin position="445"/>
        <end position="458"/>
    </location>
</feature>
<evidence type="ECO:0000313" key="8">
    <source>
        <dbReference type="EMBL" id="NMO13357.1"/>
    </source>
</evidence>
<evidence type="ECO:0000256" key="6">
    <source>
        <dbReference type="SAM" id="MobiDB-lite"/>
    </source>
</evidence>
<feature type="domain" description="RagB/SusD" evidence="7">
    <location>
        <begin position="352"/>
        <end position="442"/>
    </location>
</feature>
<feature type="region of interest" description="Disordered" evidence="6">
    <location>
        <begin position="445"/>
        <end position="469"/>
    </location>
</feature>
<dbReference type="Gene3D" id="1.25.40.390">
    <property type="match status" value="1"/>
</dbReference>
<comment type="caution">
    <text evidence="8">The sequence shown here is derived from an EMBL/GenBank/DDBJ whole genome shotgun (WGS) entry which is preliminary data.</text>
</comment>
<name>A0A848L4H0_9BACT</name>
<organism evidence="8 9">
    <name type="scientific">Pyxidicoccus fallax</name>
    <dbReference type="NCBI Taxonomy" id="394095"/>
    <lineage>
        <taxon>Bacteria</taxon>
        <taxon>Pseudomonadati</taxon>
        <taxon>Myxococcota</taxon>
        <taxon>Myxococcia</taxon>
        <taxon>Myxococcales</taxon>
        <taxon>Cystobacterineae</taxon>
        <taxon>Myxococcaceae</taxon>
        <taxon>Pyxidicoccus</taxon>
    </lineage>
</organism>
<evidence type="ECO:0000256" key="1">
    <source>
        <dbReference type="ARBA" id="ARBA00004442"/>
    </source>
</evidence>
<dbReference type="RefSeq" id="WP_169342632.1">
    <property type="nucleotide sequence ID" value="NZ_JABBJJ010000001.1"/>
</dbReference>
<keyword evidence="5" id="KW-0998">Cell outer membrane</keyword>